<gene>
    <name evidence="3" type="ORF">ACFO5R_12290</name>
</gene>
<evidence type="ECO:0000259" key="2">
    <source>
        <dbReference type="Pfam" id="PF18545"/>
    </source>
</evidence>
<dbReference type="RefSeq" id="WP_250140607.1">
    <property type="nucleotide sequence ID" value="NZ_JALIQP010000002.1"/>
</dbReference>
<protein>
    <submittedName>
        <fullName evidence="3">HalOD1 output domain-containing protein</fullName>
    </submittedName>
</protein>
<dbReference type="InterPro" id="IPR040624">
    <property type="entry name" value="HalOD1"/>
</dbReference>
<organism evidence="3 4">
    <name type="scientific">Halosolutus amylolyticus</name>
    <dbReference type="NCBI Taxonomy" id="2932267"/>
    <lineage>
        <taxon>Archaea</taxon>
        <taxon>Methanobacteriati</taxon>
        <taxon>Methanobacteriota</taxon>
        <taxon>Stenosarchaea group</taxon>
        <taxon>Halobacteria</taxon>
        <taxon>Halobacteriales</taxon>
        <taxon>Natrialbaceae</taxon>
        <taxon>Halosolutus</taxon>
    </lineage>
</organism>
<accession>A0ABD5PRY6</accession>
<feature type="domain" description="Halobacterial output" evidence="2">
    <location>
        <begin position="14"/>
        <end position="83"/>
    </location>
</feature>
<dbReference type="Proteomes" id="UP001595898">
    <property type="component" value="Unassembled WGS sequence"/>
</dbReference>
<dbReference type="AlphaFoldDB" id="A0ABD5PRY6"/>
<name>A0ABD5PRY6_9EURY</name>
<feature type="region of interest" description="Disordered" evidence="1">
    <location>
        <begin position="84"/>
        <end position="105"/>
    </location>
</feature>
<comment type="caution">
    <text evidence="3">The sequence shown here is derived from an EMBL/GenBank/DDBJ whole genome shotgun (WGS) entry which is preliminary data.</text>
</comment>
<proteinExistence type="predicted"/>
<reference evidence="3 4" key="1">
    <citation type="journal article" date="2019" name="Int. J. Syst. Evol. Microbiol.">
        <title>The Global Catalogue of Microorganisms (GCM) 10K type strain sequencing project: providing services to taxonomists for standard genome sequencing and annotation.</title>
        <authorList>
            <consortium name="The Broad Institute Genomics Platform"/>
            <consortium name="The Broad Institute Genome Sequencing Center for Infectious Disease"/>
            <person name="Wu L."/>
            <person name="Ma J."/>
        </authorList>
    </citation>
    <scope>NUCLEOTIDE SEQUENCE [LARGE SCALE GENOMIC DNA]</scope>
    <source>
        <strain evidence="3 4">WLHS5</strain>
    </source>
</reference>
<evidence type="ECO:0000313" key="4">
    <source>
        <dbReference type="Proteomes" id="UP001595898"/>
    </source>
</evidence>
<dbReference type="EMBL" id="JBHSFA010000007">
    <property type="protein sequence ID" value="MFC4542701.1"/>
    <property type="molecule type" value="Genomic_DNA"/>
</dbReference>
<keyword evidence="4" id="KW-1185">Reference proteome</keyword>
<sequence>MNTSSTSTRVGPADDRRPSTAVIDLLARVEGVDPLDLEPLYSAIDPDALDALCQSGSGFDSIEFTYGDHAVTVAATDGELEITIDRGPSPVGDPSGCGAADTSSL</sequence>
<evidence type="ECO:0000313" key="3">
    <source>
        <dbReference type="EMBL" id="MFC4542701.1"/>
    </source>
</evidence>
<dbReference type="Pfam" id="PF18545">
    <property type="entry name" value="HalOD1"/>
    <property type="match status" value="1"/>
</dbReference>
<evidence type="ECO:0000256" key="1">
    <source>
        <dbReference type="SAM" id="MobiDB-lite"/>
    </source>
</evidence>